<protein>
    <submittedName>
        <fullName evidence="1">Uncharacterized protein</fullName>
    </submittedName>
</protein>
<comment type="caution">
    <text evidence="1">The sequence shown here is derived from an EMBL/GenBank/DDBJ whole genome shotgun (WGS) entry which is preliminary data.</text>
</comment>
<evidence type="ECO:0000313" key="2">
    <source>
        <dbReference type="Proteomes" id="UP000325313"/>
    </source>
</evidence>
<name>A0A5B0RV94_PUCGR</name>
<accession>A0A5B0RV94</accession>
<reference evidence="1 2" key="1">
    <citation type="submission" date="2019-05" db="EMBL/GenBank/DDBJ databases">
        <title>Emergence of the Ug99 lineage of the wheat stem rust pathogen through somatic hybridization.</title>
        <authorList>
            <person name="Li F."/>
            <person name="Upadhyaya N.M."/>
            <person name="Sperschneider J."/>
            <person name="Matny O."/>
            <person name="Nguyen-Phuc H."/>
            <person name="Mago R."/>
            <person name="Raley C."/>
            <person name="Miller M.E."/>
            <person name="Silverstein K.A.T."/>
            <person name="Henningsen E."/>
            <person name="Hirsch C.D."/>
            <person name="Visser B."/>
            <person name="Pretorius Z.A."/>
            <person name="Steffenson B.J."/>
            <person name="Schwessinger B."/>
            <person name="Dodds P.N."/>
            <person name="Figueroa M."/>
        </authorList>
    </citation>
    <scope>NUCLEOTIDE SEQUENCE [LARGE SCALE GENOMIC DNA]</scope>
    <source>
        <strain evidence="1 2">Ug99</strain>
    </source>
</reference>
<feature type="non-terminal residue" evidence="1">
    <location>
        <position position="135"/>
    </location>
</feature>
<organism evidence="1 2">
    <name type="scientific">Puccinia graminis f. sp. tritici</name>
    <dbReference type="NCBI Taxonomy" id="56615"/>
    <lineage>
        <taxon>Eukaryota</taxon>
        <taxon>Fungi</taxon>
        <taxon>Dikarya</taxon>
        <taxon>Basidiomycota</taxon>
        <taxon>Pucciniomycotina</taxon>
        <taxon>Pucciniomycetes</taxon>
        <taxon>Pucciniales</taxon>
        <taxon>Pucciniaceae</taxon>
        <taxon>Puccinia</taxon>
    </lineage>
</organism>
<sequence length="135" mass="14571">MAEKINNFRYPCNLTLSALAVPSTTKIVGHLNHKHSCSQVFPFSSSLGIIGIETTQDAAGELVIKEKGSALSGLGRTIQLFTYKDGKGGWYTQDVDIYDSTKIIRDKESGTLLPAIKTESLTAFPSSRPSPLPAL</sequence>
<evidence type="ECO:0000313" key="1">
    <source>
        <dbReference type="EMBL" id="KAA1129881.1"/>
    </source>
</evidence>
<gene>
    <name evidence="1" type="ORF">PGTUg99_008204</name>
</gene>
<proteinExistence type="predicted"/>
<dbReference type="AlphaFoldDB" id="A0A5B0RV94"/>
<dbReference type="Proteomes" id="UP000325313">
    <property type="component" value="Unassembled WGS sequence"/>
</dbReference>
<dbReference type="EMBL" id="VDEP01000118">
    <property type="protein sequence ID" value="KAA1129881.1"/>
    <property type="molecule type" value="Genomic_DNA"/>
</dbReference>